<feature type="region of interest" description="Disordered" evidence="1">
    <location>
        <begin position="72"/>
        <end position="157"/>
    </location>
</feature>
<proteinExistence type="predicted"/>
<dbReference type="EMBL" id="VSRR010068337">
    <property type="protein sequence ID" value="MPC85396.1"/>
    <property type="molecule type" value="Genomic_DNA"/>
</dbReference>
<accession>A0A5B7IUQ2</accession>
<dbReference type="AlphaFoldDB" id="A0A5B7IUQ2"/>
<comment type="caution">
    <text evidence="2">The sequence shown here is derived from an EMBL/GenBank/DDBJ whole genome shotgun (WGS) entry which is preliminary data.</text>
</comment>
<feature type="compositionally biased region" description="Polar residues" evidence="1">
    <location>
        <begin position="8"/>
        <end position="27"/>
    </location>
</feature>
<organism evidence="2 3">
    <name type="scientific">Portunus trituberculatus</name>
    <name type="common">Swimming crab</name>
    <name type="synonym">Neptunus trituberculatus</name>
    <dbReference type="NCBI Taxonomy" id="210409"/>
    <lineage>
        <taxon>Eukaryota</taxon>
        <taxon>Metazoa</taxon>
        <taxon>Ecdysozoa</taxon>
        <taxon>Arthropoda</taxon>
        <taxon>Crustacea</taxon>
        <taxon>Multicrustacea</taxon>
        <taxon>Malacostraca</taxon>
        <taxon>Eumalacostraca</taxon>
        <taxon>Eucarida</taxon>
        <taxon>Decapoda</taxon>
        <taxon>Pleocyemata</taxon>
        <taxon>Brachyura</taxon>
        <taxon>Eubrachyura</taxon>
        <taxon>Portunoidea</taxon>
        <taxon>Portunidae</taxon>
        <taxon>Portuninae</taxon>
        <taxon>Portunus</taxon>
    </lineage>
</organism>
<sequence length="183" mass="19967">MEERSEATVKQSMPSASARGSLNTSQDELMDSDDGWRGVAFMNKTQLRHYSHAHTPPPCGLVPSAAVTAAARCTPPPHDRLQALPRGAITGGDRPSPSSSVGHSELPLEEARRVSPTGREEEKEGERERREGRRKGSEMRSTTTQASPHPARHTCANNPPLLTRNYLNLILCNTNFLTSTNTS</sequence>
<keyword evidence="3" id="KW-1185">Reference proteome</keyword>
<gene>
    <name evidence="2" type="ORF">E2C01_080168</name>
</gene>
<protein>
    <submittedName>
        <fullName evidence="2">Uncharacterized protein</fullName>
    </submittedName>
</protein>
<feature type="compositionally biased region" description="Basic and acidic residues" evidence="1">
    <location>
        <begin position="109"/>
        <end position="138"/>
    </location>
</feature>
<name>A0A5B7IUQ2_PORTR</name>
<evidence type="ECO:0000313" key="2">
    <source>
        <dbReference type="EMBL" id="MPC85396.1"/>
    </source>
</evidence>
<evidence type="ECO:0000313" key="3">
    <source>
        <dbReference type="Proteomes" id="UP000324222"/>
    </source>
</evidence>
<feature type="region of interest" description="Disordered" evidence="1">
    <location>
        <begin position="1"/>
        <end position="34"/>
    </location>
</feature>
<reference evidence="2 3" key="1">
    <citation type="submission" date="2019-05" db="EMBL/GenBank/DDBJ databases">
        <title>Another draft genome of Portunus trituberculatus and its Hox gene families provides insights of decapod evolution.</title>
        <authorList>
            <person name="Jeong J.-H."/>
            <person name="Song I."/>
            <person name="Kim S."/>
            <person name="Choi T."/>
            <person name="Kim D."/>
            <person name="Ryu S."/>
            <person name="Kim W."/>
        </authorList>
    </citation>
    <scope>NUCLEOTIDE SEQUENCE [LARGE SCALE GENOMIC DNA]</scope>
    <source>
        <tissue evidence="2">Muscle</tissue>
    </source>
</reference>
<dbReference type="Proteomes" id="UP000324222">
    <property type="component" value="Unassembled WGS sequence"/>
</dbReference>
<evidence type="ECO:0000256" key="1">
    <source>
        <dbReference type="SAM" id="MobiDB-lite"/>
    </source>
</evidence>